<dbReference type="AlphaFoldDB" id="A0A9W7AVN3"/>
<proteinExistence type="predicted"/>
<sequence>MFFDNWLFGRNYILDTWRLDDCHNFHNRLYLYRLFDWLHNCWHFLGRRLFYHRLFYNRLFYNRLFYNRLFYNWLFYNWLFYHRLFFDRSRCRRGCRHGYRHG</sequence>
<feature type="transmembrane region" description="Helical" evidence="1">
    <location>
        <begin position="69"/>
        <end position="86"/>
    </location>
</feature>
<evidence type="ECO:0000313" key="2">
    <source>
        <dbReference type="EMBL" id="GMH75234.1"/>
    </source>
</evidence>
<keyword evidence="3" id="KW-1185">Reference proteome</keyword>
<gene>
    <name evidence="2" type="ORF">TrST_g4319</name>
</gene>
<evidence type="ECO:0000256" key="1">
    <source>
        <dbReference type="SAM" id="Phobius"/>
    </source>
</evidence>
<protein>
    <submittedName>
        <fullName evidence="2">Uncharacterized protein</fullName>
    </submittedName>
</protein>
<keyword evidence="1" id="KW-1133">Transmembrane helix</keyword>
<reference evidence="3" key="1">
    <citation type="journal article" date="2023" name="Commun. Biol.">
        <title>Genome analysis of Parmales, the sister group of diatoms, reveals the evolutionary specialization of diatoms from phago-mixotrophs to photoautotrophs.</title>
        <authorList>
            <person name="Ban H."/>
            <person name="Sato S."/>
            <person name="Yoshikawa S."/>
            <person name="Yamada K."/>
            <person name="Nakamura Y."/>
            <person name="Ichinomiya M."/>
            <person name="Sato N."/>
            <person name="Blanc-Mathieu R."/>
            <person name="Endo H."/>
            <person name="Kuwata A."/>
            <person name="Ogata H."/>
        </authorList>
    </citation>
    <scope>NUCLEOTIDE SEQUENCE [LARGE SCALE GENOMIC DNA]</scope>
    <source>
        <strain evidence="3">NIES 3701</strain>
    </source>
</reference>
<accession>A0A9W7AVN3</accession>
<evidence type="ECO:0000313" key="3">
    <source>
        <dbReference type="Proteomes" id="UP001165085"/>
    </source>
</evidence>
<comment type="caution">
    <text evidence="2">The sequence shown here is derived from an EMBL/GenBank/DDBJ whole genome shotgun (WGS) entry which is preliminary data.</text>
</comment>
<keyword evidence="1" id="KW-0472">Membrane</keyword>
<keyword evidence="1" id="KW-0812">Transmembrane</keyword>
<organism evidence="2 3">
    <name type="scientific">Triparma strigata</name>
    <dbReference type="NCBI Taxonomy" id="1606541"/>
    <lineage>
        <taxon>Eukaryota</taxon>
        <taxon>Sar</taxon>
        <taxon>Stramenopiles</taxon>
        <taxon>Ochrophyta</taxon>
        <taxon>Bolidophyceae</taxon>
        <taxon>Parmales</taxon>
        <taxon>Triparmaceae</taxon>
        <taxon>Triparma</taxon>
    </lineage>
</organism>
<dbReference type="Proteomes" id="UP001165085">
    <property type="component" value="Unassembled WGS sequence"/>
</dbReference>
<name>A0A9W7AVN3_9STRA</name>
<dbReference type="EMBL" id="BRXY01000187">
    <property type="protein sequence ID" value="GMH75234.1"/>
    <property type="molecule type" value="Genomic_DNA"/>
</dbReference>